<evidence type="ECO:0008006" key="5">
    <source>
        <dbReference type="Google" id="ProtNLM"/>
    </source>
</evidence>
<evidence type="ECO:0000256" key="1">
    <source>
        <dbReference type="SAM" id="MobiDB-lite"/>
    </source>
</evidence>
<keyword evidence="4" id="KW-1185">Reference proteome</keyword>
<keyword evidence="2" id="KW-0472">Membrane</keyword>
<dbReference type="OrthoDB" id="3214694at2"/>
<proteinExistence type="predicted"/>
<accession>A0A3N4YNY4</accession>
<reference evidence="3 4" key="1">
    <citation type="submission" date="2018-11" db="EMBL/GenBank/DDBJ databases">
        <title>Sequencing the genomes of 1000 actinobacteria strains.</title>
        <authorList>
            <person name="Klenk H.-P."/>
        </authorList>
    </citation>
    <scope>NUCLEOTIDE SEQUENCE [LARGE SCALE GENOMIC DNA]</scope>
    <source>
        <strain evidence="3 4">DSM 15700</strain>
    </source>
</reference>
<protein>
    <recommendedName>
        <fullName evidence="5">LemA protein</fullName>
    </recommendedName>
</protein>
<feature type="transmembrane region" description="Helical" evidence="2">
    <location>
        <begin position="6"/>
        <end position="25"/>
    </location>
</feature>
<keyword evidence="2" id="KW-0812">Transmembrane</keyword>
<evidence type="ECO:0000313" key="4">
    <source>
        <dbReference type="Proteomes" id="UP000280501"/>
    </source>
</evidence>
<comment type="caution">
    <text evidence="3">The sequence shown here is derived from an EMBL/GenBank/DDBJ whole genome shotgun (WGS) entry which is preliminary data.</text>
</comment>
<name>A0A3N4YNY4_9MICO</name>
<dbReference type="RefSeq" id="WP_123814159.1">
    <property type="nucleotide sequence ID" value="NZ_RKQZ01000001.1"/>
</dbReference>
<sequence>MSWSEVAFWSLVAVVALVWVAWRVASRLDGLHRKVAGSRGALDAQLVRRAWAAVDLASSGGMDPASALVVVDAAYTVLDTADPGTGEHVLAIDGLPTAREDAESNLSAALREALGGPGEIAALRAGPAAEPTGALAAAWYRATLARRFHNEAVAQVRRVRRRWYVRVAHLPGRAPMPHTVELDDRMPEGLDRGVGPGA</sequence>
<dbReference type="EMBL" id="RKQZ01000001">
    <property type="protein sequence ID" value="RPF21074.1"/>
    <property type="molecule type" value="Genomic_DNA"/>
</dbReference>
<dbReference type="AlphaFoldDB" id="A0A3N4YNY4"/>
<keyword evidence="2" id="KW-1133">Transmembrane helix</keyword>
<evidence type="ECO:0000313" key="3">
    <source>
        <dbReference type="EMBL" id="RPF21074.1"/>
    </source>
</evidence>
<organism evidence="3 4">
    <name type="scientific">Myceligenerans xiligouense</name>
    <dbReference type="NCBI Taxonomy" id="253184"/>
    <lineage>
        <taxon>Bacteria</taxon>
        <taxon>Bacillati</taxon>
        <taxon>Actinomycetota</taxon>
        <taxon>Actinomycetes</taxon>
        <taxon>Micrococcales</taxon>
        <taxon>Promicromonosporaceae</taxon>
        <taxon>Myceligenerans</taxon>
    </lineage>
</organism>
<feature type="region of interest" description="Disordered" evidence="1">
    <location>
        <begin position="177"/>
        <end position="198"/>
    </location>
</feature>
<gene>
    <name evidence="3" type="ORF">EDD34_1692</name>
</gene>
<feature type="compositionally biased region" description="Basic and acidic residues" evidence="1">
    <location>
        <begin position="180"/>
        <end position="191"/>
    </location>
</feature>
<evidence type="ECO:0000256" key="2">
    <source>
        <dbReference type="SAM" id="Phobius"/>
    </source>
</evidence>
<dbReference type="Proteomes" id="UP000280501">
    <property type="component" value="Unassembled WGS sequence"/>
</dbReference>